<comment type="caution">
    <text evidence="9">The sequence shown here is derived from an EMBL/GenBank/DDBJ whole genome shotgun (WGS) entry which is preliminary data.</text>
</comment>
<feature type="domain" description="DNA2/NAM7 helicase helicase" evidence="7">
    <location>
        <begin position="323"/>
        <end position="627"/>
    </location>
</feature>
<gene>
    <name evidence="9" type="ORF">GCM10022386_07130</name>
</gene>
<dbReference type="PANTHER" id="PTHR43788:SF8">
    <property type="entry name" value="DNA-BINDING PROTEIN SMUBP-2"/>
    <property type="match status" value="1"/>
</dbReference>
<keyword evidence="5" id="KW-0067">ATP-binding</keyword>
<dbReference type="InterPro" id="IPR027417">
    <property type="entry name" value="P-loop_NTPase"/>
</dbReference>
<dbReference type="CDD" id="cd17934">
    <property type="entry name" value="DEXXQc_Upf1-like"/>
    <property type="match status" value="1"/>
</dbReference>
<evidence type="ECO:0000256" key="1">
    <source>
        <dbReference type="ARBA" id="ARBA00007913"/>
    </source>
</evidence>
<dbReference type="InterPro" id="IPR041679">
    <property type="entry name" value="DNA2/NAM7-like_C"/>
</dbReference>
<evidence type="ECO:0000259" key="7">
    <source>
        <dbReference type="Pfam" id="PF13086"/>
    </source>
</evidence>
<protein>
    <recommendedName>
        <fullName evidence="11">DNA helicase</fullName>
    </recommendedName>
</protein>
<evidence type="ECO:0000313" key="10">
    <source>
        <dbReference type="Proteomes" id="UP001500968"/>
    </source>
</evidence>
<proteinExistence type="inferred from homology"/>
<evidence type="ECO:0000313" key="9">
    <source>
        <dbReference type="EMBL" id="GAA4026318.1"/>
    </source>
</evidence>
<keyword evidence="6" id="KW-0175">Coiled coil</keyword>
<evidence type="ECO:0000256" key="4">
    <source>
        <dbReference type="ARBA" id="ARBA00022806"/>
    </source>
</evidence>
<dbReference type="RefSeq" id="WP_324691806.1">
    <property type="nucleotide sequence ID" value="NZ_BAABCR010000008.1"/>
</dbReference>
<dbReference type="Pfam" id="PF13087">
    <property type="entry name" value="AAA_12"/>
    <property type="match status" value="1"/>
</dbReference>
<dbReference type="InterPro" id="IPR047187">
    <property type="entry name" value="SF1_C_Upf1"/>
</dbReference>
<sequence length="999" mass="116451">MNHKNIIVAIGEAVRGGKYLSITYKNREEKVNHFWISILDITEDGKIVVDMFNVMKDEPLFKKTISISGIQSAEILKFSHYDVPPKLIQKLEEDESLEVYEFDRYNNNILNYYLECHKANNDPFLHKTHLISEIDLQELQEQSPYQLSNEQQKQIIKEIYHNDYKKYYDYKLALCEFSIDLDSRGKFVVAYRELTYDPVKRTIQIGNATQFNPNFYIKDVKHSLSYYTDFSPSDFEEEYIKDKTELINLLSDNFKLGEQPNTRPEIVVLGYSKIDLAPVFDGINTEHENQEMQIPLKAFFKNSSLLDRKNRTEPHIVLYDNNVNIDQLRTIYNSLKYPVTYVQGPPGTGKTQTILNIVVNCLTNNKTVLISSNNNIPIDGIKEKLNLGKYNNKEILVPFIRLGNRQCTLEALQTIKKLYEYETNDVPKENLLHSLKENSREKNKQLLLKLQHYEERADLEQNLGFIDGLLSKGKYWLLEQEREKLVNKINSIPITTDEDVKGIFEIIKDNYKLLQFFYFESLKYIKRLKGKEYAELIAILHIIDESEQVKEFNTWLSNDKNLEKFTKVFPIILTTNISCRRLGQRFKFDLLTIDEAGQCEIPTSLIPISKCKNMVLIGDTNQLKPIIVFDKEKNIKLMNQFQISDEYDYYNNSILSAYKKIDTISREILLSYHYRCGKKIIDYSNKRFYDQRLNLKAVGTDGTVKLLAVTNANQKNKNGQLEEAMAIVEYIKENNLSEVFILTPFRNQEEVINHYLNEAKRAGAIDNAVSCGTIHKVQGQENKTIIISTALSTKTSPKTYDWIKNNSELLNVGVTRAKENLIVVTDFDAIKTLSQKDDDLYALIAYAYHNGTTEIAQSEVNKLTIGFSNNSKFENEFYKTMQHYCSLQETRFRRNVKVIEVFPEERDNPLVNKKEFDGVLFENNQPKVIFEINGAEHYSSKKTMKSDAVKMDLVRSKNLEMLLIPNQYVKHYEFIRELINKFNGDVYQRTLFDNYDVMV</sequence>
<dbReference type="Pfam" id="PF13086">
    <property type="entry name" value="AAA_11"/>
    <property type="match status" value="1"/>
</dbReference>
<evidence type="ECO:0000259" key="8">
    <source>
        <dbReference type="Pfam" id="PF13087"/>
    </source>
</evidence>
<evidence type="ECO:0000256" key="5">
    <source>
        <dbReference type="ARBA" id="ARBA00022840"/>
    </source>
</evidence>
<dbReference type="PANTHER" id="PTHR43788">
    <property type="entry name" value="DNA2/NAM7 HELICASE FAMILY MEMBER"/>
    <property type="match status" value="1"/>
</dbReference>
<dbReference type="Gene3D" id="3.40.50.300">
    <property type="entry name" value="P-loop containing nucleotide triphosphate hydrolases"/>
    <property type="match status" value="2"/>
</dbReference>
<dbReference type="InterPro" id="IPR050534">
    <property type="entry name" value="Coronavir_polyprotein_1ab"/>
</dbReference>
<dbReference type="EMBL" id="BAABCR010000008">
    <property type="protein sequence ID" value="GAA4026318.1"/>
    <property type="molecule type" value="Genomic_DNA"/>
</dbReference>
<reference evidence="10" key="1">
    <citation type="journal article" date="2019" name="Int. J. Syst. Evol. Microbiol.">
        <title>The Global Catalogue of Microorganisms (GCM) 10K type strain sequencing project: providing services to taxonomists for standard genome sequencing and annotation.</title>
        <authorList>
            <consortium name="The Broad Institute Genomics Platform"/>
            <consortium name="The Broad Institute Genome Sequencing Center for Infectious Disease"/>
            <person name="Wu L."/>
            <person name="Ma J."/>
        </authorList>
    </citation>
    <scope>NUCLEOTIDE SEQUENCE [LARGE SCALE GENOMIC DNA]</scope>
    <source>
        <strain evidence="10">JCM 17064</strain>
    </source>
</reference>
<feature type="coiled-coil region" evidence="6">
    <location>
        <begin position="436"/>
        <end position="463"/>
    </location>
</feature>
<keyword evidence="10" id="KW-1185">Reference proteome</keyword>
<feature type="domain" description="DNA2/NAM7 helicase-like C-terminal" evidence="8">
    <location>
        <begin position="662"/>
        <end position="826"/>
    </location>
</feature>
<dbReference type="Proteomes" id="UP001500968">
    <property type="component" value="Unassembled WGS sequence"/>
</dbReference>
<dbReference type="InterPro" id="IPR041677">
    <property type="entry name" value="DNA2/NAM7_AAA_11"/>
</dbReference>
<dbReference type="CDD" id="cd18808">
    <property type="entry name" value="SF1_C_Upf1"/>
    <property type="match status" value="1"/>
</dbReference>
<evidence type="ECO:0008006" key="11">
    <source>
        <dbReference type="Google" id="ProtNLM"/>
    </source>
</evidence>
<accession>A0ABP7THK7</accession>
<keyword evidence="3" id="KW-0378">Hydrolase</keyword>
<keyword evidence="2" id="KW-0547">Nucleotide-binding</keyword>
<comment type="similarity">
    <text evidence="1">Belongs to the DNA2/NAM7 helicase family.</text>
</comment>
<evidence type="ECO:0000256" key="6">
    <source>
        <dbReference type="SAM" id="Coils"/>
    </source>
</evidence>
<evidence type="ECO:0000256" key="3">
    <source>
        <dbReference type="ARBA" id="ARBA00022801"/>
    </source>
</evidence>
<organism evidence="9 10">
    <name type="scientific">Flavobacterium cheonhonense</name>
    <dbReference type="NCBI Taxonomy" id="706185"/>
    <lineage>
        <taxon>Bacteria</taxon>
        <taxon>Pseudomonadati</taxon>
        <taxon>Bacteroidota</taxon>
        <taxon>Flavobacteriia</taxon>
        <taxon>Flavobacteriales</taxon>
        <taxon>Flavobacteriaceae</taxon>
        <taxon>Flavobacterium</taxon>
    </lineage>
</organism>
<name>A0ABP7THK7_9FLAO</name>
<keyword evidence="4" id="KW-0347">Helicase</keyword>
<evidence type="ECO:0000256" key="2">
    <source>
        <dbReference type="ARBA" id="ARBA00022741"/>
    </source>
</evidence>
<dbReference type="SUPFAM" id="SSF52540">
    <property type="entry name" value="P-loop containing nucleoside triphosphate hydrolases"/>
    <property type="match status" value="1"/>
</dbReference>